<dbReference type="PROSITE" id="PS50011">
    <property type="entry name" value="PROTEIN_KINASE_DOM"/>
    <property type="match status" value="1"/>
</dbReference>
<comment type="catalytic activity">
    <reaction evidence="11">
        <text>L-seryl-[protein] + ATP = O-phospho-L-seryl-[protein] + ADP + H(+)</text>
        <dbReference type="Rhea" id="RHEA:17989"/>
        <dbReference type="Rhea" id="RHEA-COMP:9863"/>
        <dbReference type="Rhea" id="RHEA-COMP:11604"/>
        <dbReference type="ChEBI" id="CHEBI:15378"/>
        <dbReference type="ChEBI" id="CHEBI:29999"/>
        <dbReference type="ChEBI" id="CHEBI:30616"/>
        <dbReference type="ChEBI" id="CHEBI:83421"/>
        <dbReference type="ChEBI" id="CHEBI:456216"/>
        <dbReference type="EC" id="2.7.11.1"/>
    </reaction>
</comment>
<keyword evidence="6" id="KW-0418">Kinase</keyword>
<dbReference type="AlphaFoldDB" id="A0A9J6A111"/>
<evidence type="ECO:0000313" key="14">
    <source>
        <dbReference type="Proteomes" id="UP000824120"/>
    </source>
</evidence>
<keyword evidence="5" id="KW-0547">Nucleotide-binding</keyword>
<evidence type="ECO:0000256" key="9">
    <source>
        <dbReference type="ARBA" id="ARBA00023180"/>
    </source>
</evidence>
<dbReference type="GO" id="GO:0004674">
    <property type="term" value="F:protein serine/threonine kinase activity"/>
    <property type="evidence" value="ECO:0007669"/>
    <property type="project" value="UniProtKB-KW"/>
</dbReference>
<evidence type="ECO:0000256" key="3">
    <source>
        <dbReference type="ARBA" id="ARBA00022679"/>
    </source>
</evidence>
<comment type="catalytic activity">
    <reaction evidence="10">
        <text>L-threonyl-[protein] + ATP = O-phospho-L-threonyl-[protein] + ADP + H(+)</text>
        <dbReference type="Rhea" id="RHEA:46608"/>
        <dbReference type="Rhea" id="RHEA-COMP:11060"/>
        <dbReference type="Rhea" id="RHEA-COMP:11605"/>
        <dbReference type="ChEBI" id="CHEBI:15378"/>
        <dbReference type="ChEBI" id="CHEBI:30013"/>
        <dbReference type="ChEBI" id="CHEBI:30616"/>
        <dbReference type="ChEBI" id="CHEBI:61977"/>
        <dbReference type="ChEBI" id="CHEBI:456216"/>
        <dbReference type="EC" id="2.7.11.1"/>
    </reaction>
</comment>
<proteinExistence type="predicted"/>
<organism evidence="13 14">
    <name type="scientific">Solanum commersonii</name>
    <name type="common">Commerson's wild potato</name>
    <name type="synonym">Commerson's nightshade</name>
    <dbReference type="NCBI Taxonomy" id="4109"/>
    <lineage>
        <taxon>Eukaryota</taxon>
        <taxon>Viridiplantae</taxon>
        <taxon>Streptophyta</taxon>
        <taxon>Embryophyta</taxon>
        <taxon>Tracheophyta</taxon>
        <taxon>Spermatophyta</taxon>
        <taxon>Magnoliopsida</taxon>
        <taxon>eudicotyledons</taxon>
        <taxon>Gunneridae</taxon>
        <taxon>Pentapetalae</taxon>
        <taxon>asterids</taxon>
        <taxon>lamiids</taxon>
        <taxon>Solanales</taxon>
        <taxon>Solanaceae</taxon>
        <taxon>Solanoideae</taxon>
        <taxon>Solaneae</taxon>
        <taxon>Solanum</taxon>
    </lineage>
</organism>
<keyword evidence="9" id="KW-0325">Glycoprotein</keyword>
<dbReference type="CDD" id="cd23509">
    <property type="entry name" value="Gnk2-like"/>
    <property type="match status" value="1"/>
</dbReference>
<feature type="domain" description="Protein kinase" evidence="12">
    <location>
        <begin position="23"/>
        <end position="362"/>
    </location>
</feature>
<dbReference type="FunFam" id="1.10.510.10:FF:000060">
    <property type="entry name" value="G-type lectin S-receptor-like serine/threonine-protein kinase"/>
    <property type="match status" value="1"/>
</dbReference>
<evidence type="ECO:0000256" key="1">
    <source>
        <dbReference type="ARBA" id="ARBA00012513"/>
    </source>
</evidence>
<evidence type="ECO:0000256" key="8">
    <source>
        <dbReference type="ARBA" id="ARBA00023157"/>
    </source>
</evidence>
<keyword evidence="8" id="KW-1015">Disulfide bond</keyword>
<dbReference type="EMBL" id="JACXVP010000003">
    <property type="protein sequence ID" value="KAG5617970.1"/>
    <property type="molecule type" value="Genomic_DNA"/>
</dbReference>
<dbReference type="SUPFAM" id="SSF56112">
    <property type="entry name" value="Protein kinase-like (PK-like)"/>
    <property type="match status" value="1"/>
</dbReference>
<sequence>MGYLTAVFYNLAIQAITINPNLKYAETKSLQGLYGIVQSCLKTIFSRISNLYLSDTERVPIGARVILPRCNLRYELDSLLTNQGNKYEERKQKSQEIKLLDMMEEPFDENDDFSSEKKGISKEFPVVKLDLIRAATQIFLKKTSLEKGTLSTGITIAIKRLARTVRFKRKWILDWRQRLHFIKGIAKGILYLHEDSRLRIIHMDLKASNILLDKDMNPKISDFGMAKMFSGNQQEVNTNRVVGTYGYMAPEYAMEGPFSTKSDVFSFGVLLLEIVSGRKNNSYVSEYGQSLLNFAWKLWREGHGLELMDPCLSQSCVTTEITKCIHLGLLCVQQDPADRPTMSCVLCWKTILKRFHNLHFLLGELS</sequence>
<evidence type="ECO:0000313" key="13">
    <source>
        <dbReference type="EMBL" id="KAG5617970.1"/>
    </source>
</evidence>
<name>A0A9J6A111_SOLCO</name>
<dbReference type="Pfam" id="PF00069">
    <property type="entry name" value="Pkinase"/>
    <property type="match status" value="1"/>
</dbReference>
<keyword evidence="7" id="KW-0067">ATP-binding</keyword>
<evidence type="ECO:0000256" key="6">
    <source>
        <dbReference type="ARBA" id="ARBA00022777"/>
    </source>
</evidence>
<dbReference type="GO" id="GO:0005886">
    <property type="term" value="C:plasma membrane"/>
    <property type="evidence" value="ECO:0007669"/>
    <property type="project" value="TreeGrafter"/>
</dbReference>
<dbReference type="Gene3D" id="1.10.510.10">
    <property type="entry name" value="Transferase(Phosphotransferase) domain 1"/>
    <property type="match status" value="1"/>
</dbReference>
<accession>A0A9J6A111</accession>
<dbReference type="InterPro" id="IPR000719">
    <property type="entry name" value="Prot_kinase_dom"/>
</dbReference>
<dbReference type="PANTHER" id="PTHR27002:SF814">
    <property type="entry name" value="CYSTEINE-RICH RECEPTOR-LIKE PROTEIN KINASE 10"/>
    <property type="match status" value="1"/>
</dbReference>
<reference evidence="13 14" key="1">
    <citation type="submission" date="2020-09" db="EMBL/GenBank/DDBJ databases">
        <title>De no assembly of potato wild relative species, Solanum commersonii.</title>
        <authorList>
            <person name="Cho K."/>
        </authorList>
    </citation>
    <scope>NUCLEOTIDE SEQUENCE [LARGE SCALE GENOMIC DNA]</scope>
    <source>
        <strain evidence="13">LZ3.2</strain>
        <tissue evidence="13">Leaf</tissue>
    </source>
</reference>
<evidence type="ECO:0000259" key="12">
    <source>
        <dbReference type="PROSITE" id="PS50011"/>
    </source>
</evidence>
<keyword evidence="14" id="KW-1185">Reference proteome</keyword>
<gene>
    <name evidence="13" type="ORF">H5410_017794</name>
</gene>
<evidence type="ECO:0000256" key="5">
    <source>
        <dbReference type="ARBA" id="ARBA00022741"/>
    </source>
</evidence>
<keyword evidence="3" id="KW-0808">Transferase</keyword>
<dbReference type="InterPro" id="IPR011009">
    <property type="entry name" value="Kinase-like_dom_sf"/>
</dbReference>
<keyword evidence="2" id="KW-0723">Serine/threonine-protein kinase</keyword>
<evidence type="ECO:0000256" key="4">
    <source>
        <dbReference type="ARBA" id="ARBA00022729"/>
    </source>
</evidence>
<dbReference type="PANTHER" id="PTHR27002">
    <property type="entry name" value="RECEPTOR-LIKE SERINE/THREONINE-PROTEIN KINASE SD1-8"/>
    <property type="match status" value="1"/>
</dbReference>
<dbReference type="EC" id="2.7.11.1" evidence="1"/>
<protein>
    <recommendedName>
        <fullName evidence="1">non-specific serine/threonine protein kinase</fullName>
        <ecNumber evidence="1">2.7.11.1</ecNumber>
    </recommendedName>
</protein>
<dbReference type="SMART" id="SM00220">
    <property type="entry name" value="S_TKc"/>
    <property type="match status" value="1"/>
</dbReference>
<dbReference type="OrthoDB" id="688481at2759"/>
<dbReference type="InterPro" id="IPR008271">
    <property type="entry name" value="Ser/Thr_kinase_AS"/>
</dbReference>
<dbReference type="Proteomes" id="UP000824120">
    <property type="component" value="Chromosome 3"/>
</dbReference>
<evidence type="ECO:0000256" key="2">
    <source>
        <dbReference type="ARBA" id="ARBA00022527"/>
    </source>
</evidence>
<keyword evidence="4" id="KW-0732">Signal</keyword>
<evidence type="ECO:0000256" key="10">
    <source>
        <dbReference type="ARBA" id="ARBA00047899"/>
    </source>
</evidence>
<evidence type="ECO:0000256" key="11">
    <source>
        <dbReference type="ARBA" id="ARBA00048679"/>
    </source>
</evidence>
<comment type="caution">
    <text evidence="13">The sequence shown here is derived from an EMBL/GenBank/DDBJ whole genome shotgun (WGS) entry which is preliminary data.</text>
</comment>
<evidence type="ECO:0000256" key="7">
    <source>
        <dbReference type="ARBA" id="ARBA00022840"/>
    </source>
</evidence>
<dbReference type="PROSITE" id="PS00108">
    <property type="entry name" value="PROTEIN_KINASE_ST"/>
    <property type="match status" value="1"/>
</dbReference>
<dbReference type="GO" id="GO:0005524">
    <property type="term" value="F:ATP binding"/>
    <property type="evidence" value="ECO:0007669"/>
    <property type="project" value="UniProtKB-KW"/>
</dbReference>